<dbReference type="GO" id="GO:0050567">
    <property type="term" value="F:glutaminyl-tRNA synthase (glutamine-hydrolyzing) activity"/>
    <property type="evidence" value="ECO:0007669"/>
    <property type="project" value="UniProtKB-UniRule"/>
</dbReference>
<dbReference type="STRING" id="2741.SAMN04489866_101155"/>
<evidence type="ECO:0000256" key="5">
    <source>
        <dbReference type="ARBA" id="ARBA00047913"/>
    </source>
</evidence>
<dbReference type="RefSeq" id="WP_091790849.1">
    <property type="nucleotide sequence ID" value="NZ_FNAF01000001.1"/>
</dbReference>
<protein>
    <recommendedName>
        <fullName evidence="6">Aspartyl/glutamyl-tRNA(Asn/Gln) amidotransferase subunit C</fullName>
        <shortName evidence="6">Asp/Glu-ADT subunit C</shortName>
        <ecNumber evidence="6">6.3.5.-</ecNumber>
    </recommendedName>
</protein>
<comment type="catalytic activity">
    <reaction evidence="4 6">
        <text>L-aspartyl-tRNA(Asn) + L-glutamine + ATP + H2O = L-asparaginyl-tRNA(Asn) + L-glutamate + ADP + phosphate + 2 H(+)</text>
        <dbReference type="Rhea" id="RHEA:14513"/>
        <dbReference type="Rhea" id="RHEA-COMP:9674"/>
        <dbReference type="Rhea" id="RHEA-COMP:9677"/>
        <dbReference type="ChEBI" id="CHEBI:15377"/>
        <dbReference type="ChEBI" id="CHEBI:15378"/>
        <dbReference type="ChEBI" id="CHEBI:29985"/>
        <dbReference type="ChEBI" id="CHEBI:30616"/>
        <dbReference type="ChEBI" id="CHEBI:43474"/>
        <dbReference type="ChEBI" id="CHEBI:58359"/>
        <dbReference type="ChEBI" id="CHEBI:78515"/>
        <dbReference type="ChEBI" id="CHEBI:78516"/>
        <dbReference type="ChEBI" id="CHEBI:456216"/>
    </reaction>
</comment>
<keyword evidence="8" id="KW-1185">Reference proteome</keyword>
<dbReference type="HAMAP" id="MF_00122">
    <property type="entry name" value="GatC"/>
    <property type="match status" value="1"/>
</dbReference>
<dbReference type="EC" id="6.3.5.-" evidence="6"/>
<dbReference type="SUPFAM" id="SSF141000">
    <property type="entry name" value="Glu-tRNAGln amidotransferase C subunit"/>
    <property type="match status" value="1"/>
</dbReference>
<keyword evidence="6" id="KW-0547">Nucleotide-binding</keyword>
<dbReference type="OrthoDB" id="9813938at2"/>
<dbReference type="NCBIfam" id="TIGR00135">
    <property type="entry name" value="gatC"/>
    <property type="match status" value="1"/>
</dbReference>
<keyword evidence="6" id="KW-0436">Ligase</keyword>
<evidence type="ECO:0000256" key="6">
    <source>
        <dbReference type="HAMAP-Rule" id="MF_00122"/>
    </source>
</evidence>
<evidence type="ECO:0000313" key="8">
    <source>
        <dbReference type="Proteomes" id="UP000198995"/>
    </source>
</evidence>
<comment type="similarity">
    <text evidence="1 6">Belongs to the GatC family.</text>
</comment>
<comment type="function">
    <text evidence="3 6">Allows the formation of correctly charged Asn-tRNA(Asn) or Gln-tRNA(Gln) through the transamidation of misacylated Asp-tRNA(Asn) or Glu-tRNA(Gln) in organisms which lack either or both of asparaginyl-tRNA or glutaminyl-tRNA synthetases. The reaction takes place in the presence of glutamine and ATP through an activated phospho-Asp-tRNA(Asn) or phospho-Glu-tRNA(Gln).</text>
</comment>
<gene>
    <name evidence="6" type="primary">gatC</name>
    <name evidence="7" type="ORF">SAMN04489866_101155</name>
</gene>
<dbReference type="InterPro" id="IPR036113">
    <property type="entry name" value="Asp/Glu-ADT_sf_sub_c"/>
</dbReference>
<evidence type="ECO:0000256" key="4">
    <source>
        <dbReference type="ARBA" id="ARBA00047380"/>
    </source>
</evidence>
<evidence type="ECO:0000313" key="7">
    <source>
        <dbReference type="EMBL" id="SDD09367.1"/>
    </source>
</evidence>
<dbReference type="Proteomes" id="UP000198995">
    <property type="component" value="Unassembled WGS sequence"/>
</dbReference>
<dbReference type="GO" id="GO:0006412">
    <property type="term" value="P:translation"/>
    <property type="evidence" value="ECO:0007669"/>
    <property type="project" value="UniProtKB-UniRule"/>
</dbReference>
<organism evidence="7 8">
    <name type="scientific">Peptococcus niger</name>
    <dbReference type="NCBI Taxonomy" id="2741"/>
    <lineage>
        <taxon>Bacteria</taxon>
        <taxon>Bacillati</taxon>
        <taxon>Bacillota</taxon>
        <taxon>Clostridia</taxon>
        <taxon>Eubacteriales</taxon>
        <taxon>Peptococcaceae</taxon>
        <taxon>Peptococcus</taxon>
    </lineage>
</organism>
<evidence type="ECO:0000256" key="1">
    <source>
        <dbReference type="ARBA" id="ARBA00010757"/>
    </source>
</evidence>
<sequence length="93" mass="10440">MLTRETVEHIAHLARLSFTEDELTQQTEQLDMIIDMMAILDEIDTEGVSPLNHVLELSNVYREDQVTESVDREAALSNGPEVAAGMFQVPKIV</sequence>
<dbReference type="GO" id="GO:0005524">
    <property type="term" value="F:ATP binding"/>
    <property type="evidence" value="ECO:0007669"/>
    <property type="project" value="UniProtKB-KW"/>
</dbReference>
<dbReference type="GO" id="GO:0016740">
    <property type="term" value="F:transferase activity"/>
    <property type="evidence" value="ECO:0007669"/>
    <property type="project" value="UniProtKB-KW"/>
</dbReference>
<dbReference type="GO" id="GO:0006450">
    <property type="term" value="P:regulation of translational fidelity"/>
    <property type="evidence" value="ECO:0007669"/>
    <property type="project" value="InterPro"/>
</dbReference>
<comment type="catalytic activity">
    <reaction evidence="5 6">
        <text>L-glutamyl-tRNA(Gln) + L-glutamine + ATP + H2O = L-glutaminyl-tRNA(Gln) + L-glutamate + ADP + phosphate + H(+)</text>
        <dbReference type="Rhea" id="RHEA:17521"/>
        <dbReference type="Rhea" id="RHEA-COMP:9681"/>
        <dbReference type="Rhea" id="RHEA-COMP:9684"/>
        <dbReference type="ChEBI" id="CHEBI:15377"/>
        <dbReference type="ChEBI" id="CHEBI:15378"/>
        <dbReference type="ChEBI" id="CHEBI:29985"/>
        <dbReference type="ChEBI" id="CHEBI:30616"/>
        <dbReference type="ChEBI" id="CHEBI:43474"/>
        <dbReference type="ChEBI" id="CHEBI:58359"/>
        <dbReference type="ChEBI" id="CHEBI:78520"/>
        <dbReference type="ChEBI" id="CHEBI:78521"/>
        <dbReference type="ChEBI" id="CHEBI:456216"/>
    </reaction>
</comment>
<keyword evidence="6" id="KW-0648">Protein biosynthesis</keyword>
<dbReference type="Gene3D" id="1.10.20.60">
    <property type="entry name" value="Glu-tRNAGln amidotransferase C subunit, N-terminal domain"/>
    <property type="match status" value="1"/>
</dbReference>
<reference evidence="7 8" key="1">
    <citation type="submission" date="2016-10" db="EMBL/GenBank/DDBJ databases">
        <authorList>
            <person name="de Groot N.N."/>
        </authorList>
    </citation>
    <scope>NUCLEOTIDE SEQUENCE [LARGE SCALE GENOMIC DNA]</scope>
    <source>
        <strain evidence="7 8">DSM 20475</strain>
    </source>
</reference>
<comment type="subunit">
    <text evidence="2 6">Heterotrimer of A, B and C subunits.</text>
</comment>
<accession>A0A1G6RZK4</accession>
<dbReference type="InterPro" id="IPR003837">
    <property type="entry name" value="GatC"/>
</dbReference>
<dbReference type="PANTHER" id="PTHR15004:SF0">
    <property type="entry name" value="GLUTAMYL-TRNA(GLN) AMIDOTRANSFERASE SUBUNIT C, MITOCHONDRIAL"/>
    <property type="match status" value="1"/>
</dbReference>
<keyword evidence="6" id="KW-0067">ATP-binding</keyword>
<keyword evidence="7" id="KW-0808">Transferase</keyword>
<dbReference type="AlphaFoldDB" id="A0A1G6RZK4"/>
<dbReference type="GO" id="GO:0050566">
    <property type="term" value="F:asparaginyl-tRNA synthase (glutamine-hydrolyzing) activity"/>
    <property type="evidence" value="ECO:0007669"/>
    <property type="project" value="RHEA"/>
</dbReference>
<dbReference type="Pfam" id="PF02686">
    <property type="entry name" value="GatC"/>
    <property type="match status" value="1"/>
</dbReference>
<proteinExistence type="inferred from homology"/>
<evidence type="ECO:0000256" key="2">
    <source>
        <dbReference type="ARBA" id="ARBA00011123"/>
    </source>
</evidence>
<evidence type="ECO:0000256" key="3">
    <source>
        <dbReference type="ARBA" id="ARBA00024799"/>
    </source>
</evidence>
<dbReference type="PANTHER" id="PTHR15004">
    <property type="entry name" value="GLUTAMYL-TRNA(GLN) AMIDOTRANSFERASE SUBUNIT C, MITOCHONDRIAL"/>
    <property type="match status" value="1"/>
</dbReference>
<dbReference type="GO" id="GO:0070681">
    <property type="term" value="P:glutaminyl-tRNAGln biosynthesis via transamidation"/>
    <property type="evidence" value="ECO:0007669"/>
    <property type="project" value="TreeGrafter"/>
</dbReference>
<dbReference type="EMBL" id="FNAF01000001">
    <property type="protein sequence ID" value="SDD09367.1"/>
    <property type="molecule type" value="Genomic_DNA"/>
</dbReference>
<name>A0A1G6RZK4_PEPNI</name>